<organism evidence="7 8">
    <name type="scientific">Nocardioides mangrovicus</name>
    <dbReference type="NCBI Taxonomy" id="2478913"/>
    <lineage>
        <taxon>Bacteria</taxon>
        <taxon>Bacillati</taxon>
        <taxon>Actinomycetota</taxon>
        <taxon>Actinomycetes</taxon>
        <taxon>Propionibacteriales</taxon>
        <taxon>Nocardioidaceae</taxon>
        <taxon>Nocardioides</taxon>
    </lineage>
</organism>
<evidence type="ECO:0000256" key="1">
    <source>
        <dbReference type="ARBA" id="ARBA00004141"/>
    </source>
</evidence>
<evidence type="ECO:0000256" key="5">
    <source>
        <dbReference type="PIRSR" id="PIRSR604254-1"/>
    </source>
</evidence>
<reference evidence="7 8" key="1">
    <citation type="submission" date="2018-10" db="EMBL/GenBank/DDBJ databases">
        <title>Marmoricola sp. 4Q3S-7 whole genome shotgun sequence.</title>
        <authorList>
            <person name="Li F."/>
        </authorList>
    </citation>
    <scope>NUCLEOTIDE SEQUENCE [LARGE SCALE GENOMIC DNA]</scope>
    <source>
        <strain evidence="7 8">4Q3S-7</strain>
    </source>
</reference>
<feature type="transmembrane region" description="Helical" evidence="6">
    <location>
        <begin position="161"/>
        <end position="181"/>
    </location>
</feature>
<dbReference type="Pfam" id="PF03006">
    <property type="entry name" value="HlyIII"/>
    <property type="match status" value="1"/>
</dbReference>
<feature type="transmembrane region" description="Helical" evidence="6">
    <location>
        <begin position="201"/>
        <end position="221"/>
    </location>
</feature>
<dbReference type="PANTHER" id="PTHR20855:SF3">
    <property type="entry name" value="LD03007P"/>
    <property type="match status" value="1"/>
</dbReference>
<dbReference type="PANTHER" id="PTHR20855">
    <property type="entry name" value="ADIPOR/PROGESTIN RECEPTOR-RELATED"/>
    <property type="match status" value="1"/>
</dbReference>
<dbReference type="AlphaFoldDB" id="A0A3L8P6E0"/>
<evidence type="ECO:0000256" key="2">
    <source>
        <dbReference type="ARBA" id="ARBA00022692"/>
    </source>
</evidence>
<comment type="caution">
    <text evidence="7">The sequence shown here is derived from an EMBL/GenBank/DDBJ whole genome shotgun (WGS) entry which is preliminary data.</text>
</comment>
<evidence type="ECO:0000256" key="6">
    <source>
        <dbReference type="SAM" id="Phobius"/>
    </source>
</evidence>
<evidence type="ECO:0000313" key="8">
    <source>
        <dbReference type="Proteomes" id="UP000281708"/>
    </source>
</evidence>
<name>A0A3L8P6E0_9ACTN</name>
<feature type="transmembrane region" description="Helical" evidence="6">
    <location>
        <begin position="47"/>
        <end position="65"/>
    </location>
</feature>
<feature type="binding site" evidence="5">
    <location>
        <position position="67"/>
    </location>
    <ligand>
        <name>Zn(2+)</name>
        <dbReference type="ChEBI" id="CHEBI:29105"/>
    </ligand>
</feature>
<dbReference type="RefSeq" id="WP_121804506.1">
    <property type="nucleotide sequence ID" value="NZ_RDBE01000001.1"/>
</dbReference>
<comment type="subcellular location">
    <subcellularLocation>
        <location evidence="1">Membrane</location>
        <topology evidence="1">Multi-pass membrane protein</topology>
    </subcellularLocation>
</comment>
<evidence type="ECO:0000256" key="3">
    <source>
        <dbReference type="ARBA" id="ARBA00022989"/>
    </source>
</evidence>
<keyword evidence="3 6" id="KW-1133">Transmembrane helix</keyword>
<dbReference type="OrthoDB" id="9813689at2"/>
<keyword evidence="8" id="KW-1185">Reference proteome</keyword>
<keyword evidence="5" id="KW-0862">Zinc</keyword>
<feature type="binding site" evidence="5">
    <location>
        <position position="196"/>
    </location>
    <ligand>
        <name>Zn(2+)</name>
        <dbReference type="ChEBI" id="CHEBI:29105"/>
    </ligand>
</feature>
<feature type="transmembrane region" description="Helical" evidence="6">
    <location>
        <begin position="135"/>
        <end position="154"/>
    </location>
</feature>
<keyword evidence="5" id="KW-0479">Metal-binding</keyword>
<dbReference type="GO" id="GO:0046872">
    <property type="term" value="F:metal ion binding"/>
    <property type="evidence" value="ECO:0007669"/>
    <property type="project" value="UniProtKB-KW"/>
</dbReference>
<feature type="transmembrane region" description="Helical" evidence="6">
    <location>
        <begin position="110"/>
        <end position="129"/>
    </location>
</feature>
<evidence type="ECO:0000313" key="7">
    <source>
        <dbReference type="EMBL" id="RLV50825.1"/>
    </source>
</evidence>
<feature type="transmembrane region" description="Helical" evidence="6">
    <location>
        <begin position="85"/>
        <end position="103"/>
    </location>
</feature>
<dbReference type="Proteomes" id="UP000281708">
    <property type="component" value="Unassembled WGS sequence"/>
</dbReference>
<keyword evidence="2 6" id="KW-0812">Transmembrane</keyword>
<gene>
    <name evidence="7" type="ORF">D9V37_02385</name>
</gene>
<protein>
    <submittedName>
        <fullName evidence="7">Hemolysin III family protein</fullName>
    </submittedName>
</protein>
<sequence>MSTLVSAGETAEDSPRLRGWLHLYAIPLAIASEIVLIALSPSERSRVGSIVLTLAALANFVGSSAMHLGRWPPRLATVVRRFDHASIFVLIAGSYTPFSLLMLSHAHQVVVLCLAWGGAVLGVSFRLAWSAAPRWIYTGLYLLLGWVAVAFVGDFADFRPLAVPVLLATGGVLYSLGGLVYGMRRPNPSLAWFGFHEVFHALAIAAFAAQFAGVLVATVSLR</sequence>
<dbReference type="InterPro" id="IPR004254">
    <property type="entry name" value="AdipoR/HlyIII-related"/>
</dbReference>
<dbReference type="GO" id="GO:0016020">
    <property type="term" value="C:membrane"/>
    <property type="evidence" value="ECO:0007669"/>
    <property type="project" value="UniProtKB-SubCell"/>
</dbReference>
<feature type="transmembrane region" description="Helical" evidence="6">
    <location>
        <begin position="20"/>
        <end position="40"/>
    </location>
</feature>
<proteinExistence type="predicted"/>
<accession>A0A3L8P6E0</accession>
<keyword evidence="4 6" id="KW-0472">Membrane</keyword>
<dbReference type="EMBL" id="RDBE01000001">
    <property type="protein sequence ID" value="RLV50825.1"/>
    <property type="molecule type" value="Genomic_DNA"/>
</dbReference>
<feature type="binding site" evidence="5">
    <location>
        <position position="200"/>
    </location>
    <ligand>
        <name>Zn(2+)</name>
        <dbReference type="ChEBI" id="CHEBI:29105"/>
    </ligand>
</feature>
<evidence type="ECO:0000256" key="4">
    <source>
        <dbReference type="ARBA" id="ARBA00023136"/>
    </source>
</evidence>